<sequence>MIVVLIRGWDNNKGAAQGDQILKLLLNKVKQNIDLSIDELKIAKIIIDEADKGEYGLYAIPNNYKNNENAKHAANEHKKWYESVIKDDDFSMLQALSYSVDTSSILQEEDLIDLSEDDFTISPEMSKEQNNLNDQQLAALVHQATAHANREEIPHIQPSTSSNRGESGTEDTILGMQAKDLVTLINAGVQALDETTNPQDAQGSTAEDFVTQVSNLLQATGGDINNLLDMVPGILGNPQNTNDAAWNLD</sequence>
<evidence type="ECO:0000313" key="3">
    <source>
        <dbReference type="Proteomes" id="UP000001311"/>
    </source>
</evidence>
<accession>A8F1X6</accession>
<feature type="region of interest" description="Disordered" evidence="1">
    <location>
        <begin position="151"/>
        <end position="170"/>
    </location>
</feature>
<evidence type="ECO:0000256" key="1">
    <source>
        <dbReference type="SAM" id="MobiDB-lite"/>
    </source>
</evidence>
<name>A8F1X6_RICM5</name>
<gene>
    <name evidence="2" type="ordered locus">RMA_0778</name>
</gene>
<dbReference type="HOGENOM" id="CLU_097547_0_0_5"/>
<dbReference type="Proteomes" id="UP000001311">
    <property type="component" value="Chromosome"/>
</dbReference>
<evidence type="ECO:0000313" key="2">
    <source>
        <dbReference type="EMBL" id="ABV84912.1"/>
    </source>
</evidence>
<dbReference type="AlphaFoldDB" id="A8F1X6"/>
<dbReference type="EMBL" id="CP000683">
    <property type="protein sequence ID" value="ABV84912.1"/>
    <property type="molecule type" value="Genomic_DNA"/>
</dbReference>
<feature type="compositionally biased region" description="Polar residues" evidence="1">
    <location>
        <begin position="157"/>
        <end position="166"/>
    </location>
</feature>
<protein>
    <submittedName>
        <fullName evidence="2">Uncharacterized protein</fullName>
    </submittedName>
</protein>
<reference evidence="2 3" key="1">
    <citation type="journal article" date="2007" name="Genome Res.">
        <title>Lateral gene transfer between obligate intracellular bacteria: evidence from the Rickettsia massiliae genome.</title>
        <authorList>
            <person name="Blanc G."/>
            <person name="Ogata H."/>
            <person name="Robert C."/>
            <person name="Audic S."/>
            <person name="Claverie J.-M."/>
            <person name="Raoult D."/>
        </authorList>
    </citation>
    <scope>NUCLEOTIDE SEQUENCE [LARGE SCALE GENOMIC DNA]</scope>
    <source>
        <strain evidence="3">Mtu5</strain>
    </source>
</reference>
<dbReference type="KEGG" id="rms:RMA_0778"/>
<organism evidence="2 3">
    <name type="scientific">Rickettsia massiliae (strain Mtu5)</name>
    <dbReference type="NCBI Taxonomy" id="416276"/>
    <lineage>
        <taxon>Bacteria</taxon>
        <taxon>Pseudomonadati</taxon>
        <taxon>Pseudomonadota</taxon>
        <taxon>Alphaproteobacteria</taxon>
        <taxon>Rickettsiales</taxon>
        <taxon>Rickettsiaceae</taxon>
        <taxon>Rickettsieae</taxon>
        <taxon>Rickettsia</taxon>
        <taxon>spotted fever group</taxon>
    </lineage>
</organism>
<keyword evidence="3" id="KW-1185">Reference proteome</keyword>
<proteinExistence type="predicted"/>